<gene>
    <name evidence="4" type="ORF">CACET_c21190</name>
</gene>
<evidence type="ECO:0000256" key="2">
    <source>
        <dbReference type="ARBA" id="ARBA00022630"/>
    </source>
</evidence>
<dbReference type="OrthoDB" id="9773233at2"/>
<dbReference type="Pfam" id="PF03486">
    <property type="entry name" value="HI0933_like"/>
    <property type="match status" value="1"/>
</dbReference>
<evidence type="ECO:0000313" key="4">
    <source>
        <dbReference type="EMBL" id="AKL95566.1"/>
    </source>
</evidence>
<name>A0A0D8I9A9_9CLOT</name>
<dbReference type="Gene3D" id="3.50.50.60">
    <property type="entry name" value="FAD/NAD(P)-binding domain"/>
    <property type="match status" value="1"/>
</dbReference>
<keyword evidence="3" id="KW-0274">FAD</keyword>
<dbReference type="PATRIC" id="fig|84022.5.peg.592"/>
<dbReference type="InterPro" id="IPR036188">
    <property type="entry name" value="FAD/NAD-bd_sf"/>
</dbReference>
<dbReference type="RefSeq" id="WP_044825115.1">
    <property type="nucleotide sequence ID" value="NZ_CP009687.1"/>
</dbReference>
<dbReference type="Proteomes" id="UP000035704">
    <property type="component" value="Chromosome"/>
</dbReference>
<proteinExistence type="predicted"/>
<dbReference type="AlphaFoldDB" id="A0A0D8I9A9"/>
<dbReference type="SUPFAM" id="SSF160996">
    <property type="entry name" value="HI0933 insert domain-like"/>
    <property type="match status" value="1"/>
</dbReference>
<dbReference type="PROSITE" id="PS50181">
    <property type="entry name" value="FBOX"/>
    <property type="match status" value="1"/>
</dbReference>
<dbReference type="PANTHER" id="PTHR42887">
    <property type="entry name" value="OS12G0638800 PROTEIN"/>
    <property type="match status" value="1"/>
</dbReference>
<evidence type="ECO:0000313" key="5">
    <source>
        <dbReference type="Proteomes" id="UP000035704"/>
    </source>
</evidence>
<reference evidence="4 5" key="1">
    <citation type="submission" date="2014-10" db="EMBL/GenBank/DDBJ databases">
        <title>Genome sequence of Clostridium aceticum DSM 1496.</title>
        <authorList>
            <person name="Poehlein A."/>
            <person name="Schiel-Bengelsdorf B."/>
            <person name="Gottschalk G."/>
            <person name="Duerre P."/>
            <person name="Daniel R."/>
        </authorList>
    </citation>
    <scope>NUCLEOTIDE SEQUENCE [LARGE SCALE GENOMIC DNA]</scope>
    <source>
        <strain evidence="4 5">DSM 1496</strain>
    </source>
</reference>
<dbReference type="PRINTS" id="PR00368">
    <property type="entry name" value="FADPNR"/>
</dbReference>
<dbReference type="KEGG" id="cace:CACET_c21190"/>
<dbReference type="SUPFAM" id="SSF51905">
    <property type="entry name" value="FAD/NAD(P)-binding domain"/>
    <property type="match status" value="1"/>
</dbReference>
<dbReference type="InterPro" id="IPR001810">
    <property type="entry name" value="F-box_dom"/>
</dbReference>
<dbReference type="InterPro" id="IPR057661">
    <property type="entry name" value="RsdA/BaiN/AoA(So)_Rossmann"/>
</dbReference>
<evidence type="ECO:0000256" key="3">
    <source>
        <dbReference type="ARBA" id="ARBA00022827"/>
    </source>
</evidence>
<keyword evidence="5" id="KW-1185">Reference proteome</keyword>
<dbReference type="PRINTS" id="PR00411">
    <property type="entry name" value="PNDRDTASEI"/>
</dbReference>
<protein>
    <submittedName>
        <fullName evidence="4">Flavoprotein, HI0933 family</fullName>
    </submittedName>
</protein>
<accession>A0A0D8I9A9</accession>
<sequence length="408" mass="45346">MKNKKVIVVGGGPAGMMAAITAAQRSDNVILIEKNTSLGEKLRITGGGRCNITNNSSPEEIMKNVITNSKFLYKSLHSFTSKELMKLMEENGCPLKVEKEQKVFPASEKSSEVIEVFHKLLKENKVKTYFQCEIKKILVENNKVVGIKTSNDQEFCCDAVIMATGGISYPHTGSTGEGYSICEKIGHDIIPLKPSLTSMIIKEKWLTDMMGISLRDIVMKTKIGNKSIAADGDLLFTHYGISGPAVFQLSTYLNKLILKEHILMVDFLPKVSQEELKDIFIAVEKSNKQISSLLMEYLPKKFFTELLSRLNISNNITLNQLNKKDRNRIIDNLKHFKITVTALRDIKYAIVTSGGINVKQVNPATMESKLIKDLFFAGELLDIDALTGGYNLQMAFSTGFIAGKSSVE</sequence>
<dbReference type="EMBL" id="CP009687">
    <property type="protein sequence ID" value="AKL95566.1"/>
    <property type="molecule type" value="Genomic_DNA"/>
</dbReference>
<dbReference type="NCBIfam" id="TIGR00275">
    <property type="entry name" value="aminoacetone oxidase family FAD-binding enzyme"/>
    <property type="match status" value="1"/>
</dbReference>
<dbReference type="Gene3D" id="2.40.30.10">
    <property type="entry name" value="Translation factors"/>
    <property type="match status" value="1"/>
</dbReference>
<dbReference type="InterPro" id="IPR023166">
    <property type="entry name" value="BaiN-like_dom_sf"/>
</dbReference>
<dbReference type="InterPro" id="IPR004792">
    <property type="entry name" value="BaiN-like"/>
</dbReference>
<comment type="cofactor">
    <cofactor evidence="1">
        <name>FAD</name>
        <dbReference type="ChEBI" id="CHEBI:57692"/>
    </cofactor>
</comment>
<organism evidence="4 5">
    <name type="scientific">Clostridium aceticum</name>
    <dbReference type="NCBI Taxonomy" id="84022"/>
    <lineage>
        <taxon>Bacteria</taxon>
        <taxon>Bacillati</taxon>
        <taxon>Bacillota</taxon>
        <taxon>Clostridia</taxon>
        <taxon>Eubacteriales</taxon>
        <taxon>Clostridiaceae</taxon>
        <taxon>Clostridium</taxon>
    </lineage>
</organism>
<keyword evidence="2" id="KW-0285">Flavoprotein</keyword>
<dbReference type="InterPro" id="IPR055178">
    <property type="entry name" value="RsdA/BaiN/AoA(So)-like_dom"/>
</dbReference>
<dbReference type="Pfam" id="PF22780">
    <property type="entry name" value="HI0933_like_1st"/>
    <property type="match status" value="1"/>
</dbReference>
<evidence type="ECO:0000256" key="1">
    <source>
        <dbReference type="ARBA" id="ARBA00001974"/>
    </source>
</evidence>
<dbReference type="PANTHER" id="PTHR42887:SF2">
    <property type="entry name" value="OS12G0638800 PROTEIN"/>
    <property type="match status" value="1"/>
</dbReference>
<dbReference type="Gene3D" id="1.10.8.260">
    <property type="entry name" value="HI0933 insert domain-like"/>
    <property type="match status" value="1"/>
</dbReference>